<dbReference type="AlphaFoldDB" id="A0A9D2FU22"/>
<dbReference type="GO" id="GO:0016874">
    <property type="term" value="F:ligase activity"/>
    <property type="evidence" value="ECO:0007669"/>
    <property type="project" value="UniProtKB-KW"/>
</dbReference>
<feature type="transmembrane region" description="Helical" evidence="5">
    <location>
        <begin position="68"/>
        <end position="86"/>
    </location>
</feature>
<feature type="transmembrane region" description="Helical" evidence="5">
    <location>
        <begin position="227"/>
        <end position="244"/>
    </location>
</feature>
<dbReference type="Pfam" id="PF04932">
    <property type="entry name" value="Wzy_C"/>
    <property type="match status" value="1"/>
</dbReference>
<dbReference type="EMBL" id="DXBG01000290">
    <property type="protein sequence ID" value="HIZ66672.1"/>
    <property type="molecule type" value="Genomic_DNA"/>
</dbReference>
<evidence type="ECO:0000256" key="4">
    <source>
        <dbReference type="ARBA" id="ARBA00023136"/>
    </source>
</evidence>
<evidence type="ECO:0000313" key="8">
    <source>
        <dbReference type="Proteomes" id="UP000824056"/>
    </source>
</evidence>
<feature type="transmembrane region" description="Helical" evidence="5">
    <location>
        <begin position="12"/>
        <end position="33"/>
    </location>
</feature>
<evidence type="ECO:0000256" key="1">
    <source>
        <dbReference type="ARBA" id="ARBA00004141"/>
    </source>
</evidence>
<reference evidence="7" key="1">
    <citation type="journal article" date="2021" name="PeerJ">
        <title>Extensive microbial diversity within the chicken gut microbiome revealed by metagenomics and culture.</title>
        <authorList>
            <person name="Gilroy R."/>
            <person name="Ravi A."/>
            <person name="Getino M."/>
            <person name="Pursley I."/>
            <person name="Horton D.L."/>
            <person name="Alikhan N.F."/>
            <person name="Baker D."/>
            <person name="Gharbi K."/>
            <person name="Hall N."/>
            <person name="Watson M."/>
            <person name="Adriaenssens E.M."/>
            <person name="Foster-Nyarko E."/>
            <person name="Jarju S."/>
            <person name="Secka A."/>
            <person name="Antonio M."/>
            <person name="Oren A."/>
            <person name="Chaudhuri R.R."/>
            <person name="La Ragione R."/>
            <person name="Hildebrand F."/>
            <person name="Pallen M.J."/>
        </authorList>
    </citation>
    <scope>NUCLEOTIDE SEQUENCE</scope>
    <source>
        <strain evidence="7">1068</strain>
    </source>
</reference>
<dbReference type="PANTHER" id="PTHR37422">
    <property type="entry name" value="TEICHURONIC ACID BIOSYNTHESIS PROTEIN TUAE"/>
    <property type="match status" value="1"/>
</dbReference>
<feature type="domain" description="O-antigen ligase-related" evidence="6">
    <location>
        <begin position="211"/>
        <end position="388"/>
    </location>
</feature>
<accession>A0A9D2FU22</accession>
<keyword evidence="3 5" id="KW-1133">Transmembrane helix</keyword>
<comment type="subcellular location">
    <subcellularLocation>
        <location evidence="1">Membrane</location>
        <topology evidence="1">Multi-pass membrane protein</topology>
    </subcellularLocation>
</comment>
<feature type="transmembrane region" description="Helical" evidence="5">
    <location>
        <begin position="375"/>
        <end position="399"/>
    </location>
</feature>
<feature type="transmembrane region" description="Helical" evidence="5">
    <location>
        <begin position="98"/>
        <end position="113"/>
    </location>
</feature>
<evidence type="ECO:0000259" key="6">
    <source>
        <dbReference type="Pfam" id="PF04932"/>
    </source>
</evidence>
<dbReference type="PANTHER" id="PTHR37422:SF17">
    <property type="entry name" value="O-ANTIGEN LIGASE"/>
    <property type="match status" value="1"/>
</dbReference>
<feature type="transmembrane region" description="Helical" evidence="5">
    <location>
        <begin position="125"/>
        <end position="148"/>
    </location>
</feature>
<feature type="transmembrane region" description="Helical" evidence="5">
    <location>
        <begin position="411"/>
        <end position="431"/>
    </location>
</feature>
<reference evidence="7" key="2">
    <citation type="submission" date="2021-04" db="EMBL/GenBank/DDBJ databases">
        <authorList>
            <person name="Gilroy R."/>
        </authorList>
    </citation>
    <scope>NUCLEOTIDE SEQUENCE</scope>
    <source>
        <strain evidence="7">1068</strain>
    </source>
</reference>
<protein>
    <submittedName>
        <fullName evidence="7">O-antigen ligase family protein</fullName>
    </submittedName>
</protein>
<feature type="transmembrane region" description="Helical" evidence="5">
    <location>
        <begin position="205"/>
        <end position="221"/>
    </location>
</feature>
<sequence>MKLIKKEYVKVLEWGFKIAYLLLGLATFNVFLYDSPVQPLLVKICLALGVLTFLGRLVFFRDYWKTPYWWVLALFCLSFFLTMVINRKYGAFSADFKWLIWTGMLFFLLYVCDTKRSTQEYKKEFGVLSHLAIVYSALGAAASIILMFRLYHAVWYTAGGELMIAGFQWGRLWGIYTDPNYGSVFSVAAVLLCAYFFIQRKKWGKIPYAIAIIVNVFYVIFSDSRTAEVAMAVAVSFWILYTLLWKKRTGKRLAAGILAAAVFSGAFVGNASLIKSEYNVKIQAQIQAEIAKQQQNQQTQQQTQNTGRQADIQADASNGRFALWESSVDIWKEAPVFGTGYNSFLPFVREHVPQSYVINNSQGDYVSLHNEYINILVYQGILGLGIFLAFGILTIIKWIKKLPSVKPEDRDYIGVLTACVLVVLLAMVFLMEGLYTNSPGAFLLWTFLGYFMHYFSGKAETVK</sequence>
<feature type="transmembrane region" description="Helical" evidence="5">
    <location>
        <begin position="253"/>
        <end position="274"/>
    </location>
</feature>
<dbReference type="InterPro" id="IPR051533">
    <property type="entry name" value="WaaL-like"/>
</dbReference>
<feature type="transmembrane region" description="Helical" evidence="5">
    <location>
        <begin position="437"/>
        <end position="455"/>
    </location>
</feature>
<dbReference type="GO" id="GO:0016020">
    <property type="term" value="C:membrane"/>
    <property type="evidence" value="ECO:0007669"/>
    <property type="project" value="UniProtKB-SubCell"/>
</dbReference>
<evidence type="ECO:0000256" key="3">
    <source>
        <dbReference type="ARBA" id="ARBA00022989"/>
    </source>
</evidence>
<proteinExistence type="predicted"/>
<keyword evidence="2 5" id="KW-0812">Transmembrane</keyword>
<dbReference type="Proteomes" id="UP000824056">
    <property type="component" value="Unassembled WGS sequence"/>
</dbReference>
<keyword evidence="4 5" id="KW-0472">Membrane</keyword>
<evidence type="ECO:0000256" key="5">
    <source>
        <dbReference type="SAM" id="Phobius"/>
    </source>
</evidence>
<organism evidence="7 8">
    <name type="scientific">Candidatus Blautia pullicola</name>
    <dbReference type="NCBI Taxonomy" id="2838498"/>
    <lineage>
        <taxon>Bacteria</taxon>
        <taxon>Bacillati</taxon>
        <taxon>Bacillota</taxon>
        <taxon>Clostridia</taxon>
        <taxon>Lachnospirales</taxon>
        <taxon>Lachnospiraceae</taxon>
        <taxon>Blautia</taxon>
    </lineage>
</organism>
<keyword evidence="7" id="KW-0436">Ligase</keyword>
<evidence type="ECO:0000256" key="2">
    <source>
        <dbReference type="ARBA" id="ARBA00022692"/>
    </source>
</evidence>
<feature type="transmembrane region" description="Helical" evidence="5">
    <location>
        <begin position="181"/>
        <end position="198"/>
    </location>
</feature>
<evidence type="ECO:0000313" key="7">
    <source>
        <dbReference type="EMBL" id="HIZ66672.1"/>
    </source>
</evidence>
<feature type="transmembrane region" description="Helical" evidence="5">
    <location>
        <begin position="39"/>
        <end position="59"/>
    </location>
</feature>
<comment type="caution">
    <text evidence="7">The sequence shown here is derived from an EMBL/GenBank/DDBJ whole genome shotgun (WGS) entry which is preliminary data.</text>
</comment>
<gene>
    <name evidence="7" type="ORF">H9809_12385</name>
</gene>
<name>A0A9D2FU22_9FIRM</name>
<dbReference type="InterPro" id="IPR007016">
    <property type="entry name" value="O-antigen_ligase-rel_domated"/>
</dbReference>